<keyword evidence="1" id="KW-0812">Transmembrane</keyword>
<name>A0ABW1ENC9_9BACT</name>
<feature type="transmembrane region" description="Helical" evidence="1">
    <location>
        <begin position="81"/>
        <end position="101"/>
    </location>
</feature>
<feature type="transmembrane region" description="Helical" evidence="1">
    <location>
        <begin position="43"/>
        <end position="61"/>
    </location>
</feature>
<dbReference type="RefSeq" id="WP_263342354.1">
    <property type="nucleotide sequence ID" value="NZ_JAGSYH010000011.1"/>
</dbReference>
<evidence type="ECO:0008006" key="4">
    <source>
        <dbReference type="Google" id="ProtNLM"/>
    </source>
</evidence>
<organism evidence="2 3">
    <name type="scientific">Acidicapsa dinghuensis</name>
    <dbReference type="NCBI Taxonomy" id="2218256"/>
    <lineage>
        <taxon>Bacteria</taxon>
        <taxon>Pseudomonadati</taxon>
        <taxon>Acidobacteriota</taxon>
        <taxon>Terriglobia</taxon>
        <taxon>Terriglobales</taxon>
        <taxon>Acidobacteriaceae</taxon>
        <taxon>Acidicapsa</taxon>
    </lineage>
</organism>
<sequence>MFDNLWSLFYFDLPVFVSVIIVGGLTFIAWLSVVIQRPLRVPGSLIALTIGVLCDGTAVLNDVLGEKLFPMTAYGGSLEPFFYKWQLVSFALIFAAGWFLVKEGATRNRAA</sequence>
<dbReference type="Proteomes" id="UP001596091">
    <property type="component" value="Unassembled WGS sequence"/>
</dbReference>
<keyword evidence="3" id="KW-1185">Reference proteome</keyword>
<evidence type="ECO:0000313" key="2">
    <source>
        <dbReference type="EMBL" id="MFC5865366.1"/>
    </source>
</evidence>
<gene>
    <name evidence="2" type="ORF">ACFPT7_23885</name>
</gene>
<protein>
    <recommendedName>
        <fullName evidence="4">Lycopene cyclase domain-containing protein</fullName>
    </recommendedName>
</protein>
<keyword evidence="1" id="KW-1133">Transmembrane helix</keyword>
<comment type="caution">
    <text evidence="2">The sequence shown here is derived from an EMBL/GenBank/DDBJ whole genome shotgun (WGS) entry which is preliminary data.</text>
</comment>
<evidence type="ECO:0000256" key="1">
    <source>
        <dbReference type="SAM" id="Phobius"/>
    </source>
</evidence>
<feature type="transmembrane region" description="Helical" evidence="1">
    <location>
        <begin position="6"/>
        <end position="31"/>
    </location>
</feature>
<dbReference type="EMBL" id="JBHSPH010000019">
    <property type="protein sequence ID" value="MFC5865366.1"/>
    <property type="molecule type" value="Genomic_DNA"/>
</dbReference>
<evidence type="ECO:0000313" key="3">
    <source>
        <dbReference type="Proteomes" id="UP001596091"/>
    </source>
</evidence>
<keyword evidence="1" id="KW-0472">Membrane</keyword>
<reference evidence="3" key="1">
    <citation type="journal article" date="2019" name="Int. J. Syst. Evol. Microbiol.">
        <title>The Global Catalogue of Microorganisms (GCM) 10K type strain sequencing project: providing services to taxonomists for standard genome sequencing and annotation.</title>
        <authorList>
            <consortium name="The Broad Institute Genomics Platform"/>
            <consortium name="The Broad Institute Genome Sequencing Center for Infectious Disease"/>
            <person name="Wu L."/>
            <person name="Ma J."/>
        </authorList>
    </citation>
    <scope>NUCLEOTIDE SEQUENCE [LARGE SCALE GENOMIC DNA]</scope>
    <source>
        <strain evidence="3">JCM 4087</strain>
    </source>
</reference>
<accession>A0ABW1ENC9</accession>
<proteinExistence type="predicted"/>